<dbReference type="EMBL" id="JBBWWQ010000021">
    <property type="protein sequence ID" value="KAK8914022.1"/>
    <property type="molecule type" value="Genomic_DNA"/>
</dbReference>
<evidence type="ECO:0000313" key="2">
    <source>
        <dbReference type="Proteomes" id="UP001418222"/>
    </source>
</evidence>
<dbReference type="Proteomes" id="UP001418222">
    <property type="component" value="Unassembled WGS sequence"/>
</dbReference>
<proteinExistence type="predicted"/>
<accession>A0AAP0ATH4</accession>
<protein>
    <submittedName>
        <fullName evidence="1">Uncharacterized protein</fullName>
    </submittedName>
</protein>
<organism evidence="1 2">
    <name type="scientific">Platanthera zijinensis</name>
    <dbReference type="NCBI Taxonomy" id="2320716"/>
    <lineage>
        <taxon>Eukaryota</taxon>
        <taxon>Viridiplantae</taxon>
        <taxon>Streptophyta</taxon>
        <taxon>Embryophyta</taxon>
        <taxon>Tracheophyta</taxon>
        <taxon>Spermatophyta</taxon>
        <taxon>Magnoliopsida</taxon>
        <taxon>Liliopsida</taxon>
        <taxon>Asparagales</taxon>
        <taxon>Orchidaceae</taxon>
        <taxon>Orchidoideae</taxon>
        <taxon>Orchideae</taxon>
        <taxon>Orchidinae</taxon>
        <taxon>Platanthera</taxon>
    </lineage>
</organism>
<reference evidence="1 2" key="1">
    <citation type="journal article" date="2022" name="Nat. Plants">
        <title>Genomes of leafy and leafless Platanthera orchids illuminate the evolution of mycoheterotrophy.</title>
        <authorList>
            <person name="Li M.H."/>
            <person name="Liu K.W."/>
            <person name="Li Z."/>
            <person name="Lu H.C."/>
            <person name="Ye Q.L."/>
            <person name="Zhang D."/>
            <person name="Wang J.Y."/>
            <person name="Li Y.F."/>
            <person name="Zhong Z.M."/>
            <person name="Liu X."/>
            <person name="Yu X."/>
            <person name="Liu D.K."/>
            <person name="Tu X.D."/>
            <person name="Liu B."/>
            <person name="Hao Y."/>
            <person name="Liao X.Y."/>
            <person name="Jiang Y.T."/>
            <person name="Sun W.H."/>
            <person name="Chen J."/>
            <person name="Chen Y.Q."/>
            <person name="Ai Y."/>
            <person name="Zhai J.W."/>
            <person name="Wu S.S."/>
            <person name="Zhou Z."/>
            <person name="Hsiao Y.Y."/>
            <person name="Wu W.L."/>
            <person name="Chen Y.Y."/>
            <person name="Lin Y.F."/>
            <person name="Hsu J.L."/>
            <person name="Li C.Y."/>
            <person name="Wang Z.W."/>
            <person name="Zhao X."/>
            <person name="Zhong W.Y."/>
            <person name="Ma X.K."/>
            <person name="Ma L."/>
            <person name="Huang J."/>
            <person name="Chen G.Z."/>
            <person name="Huang M.Z."/>
            <person name="Huang L."/>
            <person name="Peng D.H."/>
            <person name="Luo Y.B."/>
            <person name="Zou S.Q."/>
            <person name="Chen S.P."/>
            <person name="Lan S."/>
            <person name="Tsai W.C."/>
            <person name="Van de Peer Y."/>
            <person name="Liu Z.J."/>
        </authorList>
    </citation>
    <scope>NUCLEOTIDE SEQUENCE [LARGE SCALE GENOMIC DNA]</scope>
    <source>
        <strain evidence="1">Lor287</strain>
    </source>
</reference>
<dbReference type="AlphaFoldDB" id="A0AAP0ATH4"/>
<keyword evidence="2" id="KW-1185">Reference proteome</keyword>
<evidence type="ECO:0000313" key="1">
    <source>
        <dbReference type="EMBL" id="KAK8914022.1"/>
    </source>
</evidence>
<name>A0AAP0ATH4_9ASPA</name>
<gene>
    <name evidence="1" type="ORF">KSP39_PZI024180</name>
</gene>
<sequence length="114" mass="12875">MYLYSITNNQPKDWARWLSRVECCYNTSYIALLTTPSDSFMGGIIPASCPTAFGGNTAMLETLDLELLDRDQLKEHIDSAPSKASLLEYRTGESYIMAILNPSLTEGWSKREER</sequence>
<comment type="caution">
    <text evidence="1">The sequence shown here is derived from an EMBL/GenBank/DDBJ whole genome shotgun (WGS) entry which is preliminary data.</text>
</comment>